<accession>X1FKY1</accession>
<feature type="non-terminal residue" evidence="1">
    <location>
        <position position="1"/>
    </location>
</feature>
<organism evidence="1">
    <name type="scientific">marine sediment metagenome</name>
    <dbReference type="NCBI Taxonomy" id="412755"/>
    <lineage>
        <taxon>unclassified sequences</taxon>
        <taxon>metagenomes</taxon>
        <taxon>ecological metagenomes</taxon>
    </lineage>
</organism>
<dbReference type="AlphaFoldDB" id="X1FKY1"/>
<evidence type="ECO:0000313" key="1">
    <source>
        <dbReference type="EMBL" id="GAH30004.1"/>
    </source>
</evidence>
<protein>
    <submittedName>
        <fullName evidence="1">Uncharacterized protein</fullName>
    </submittedName>
</protein>
<sequence>EMCFMAATEGHGKCLLFSPPDWKVSTIWEGPGGTMSLIPIQEKNSSFLAIQGFFPIFQAENASIVYVEPPEVVSNPWKVKKVIDLPFVHRIDIVKVDGSPFLVASTLCGGKEFQDDWSKPGTVYAGQISEAPNTGWSIIPILEGVSKNHGMHVKKLQGCQVILVSGTEGVFMLQVPEEPGAPWNHKCLINHEVSDIYVSDIDDDGDDEIITIEPFHGNQIVIYKVIEGRWKPVRRESTNFGHVIWAGKILNESCIIAGGRAGEKELVLLYPQKNITLPMKRVIIDENVGPTSLVVVYKTNYDIICSANHGVGEVALYQLSH</sequence>
<name>X1FKY1_9ZZZZ</name>
<reference evidence="1" key="1">
    <citation type="journal article" date="2014" name="Front. Microbiol.">
        <title>High frequency of phylogenetically diverse reductive dehalogenase-homologous genes in deep subseafloor sedimentary metagenomes.</title>
        <authorList>
            <person name="Kawai M."/>
            <person name="Futagami T."/>
            <person name="Toyoda A."/>
            <person name="Takaki Y."/>
            <person name="Nishi S."/>
            <person name="Hori S."/>
            <person name="Arai W."/>
            <person name="Tsubouchi T."/>
            <person name="Morono Y."/>
            <person name="Uchiyama I."/>
            <person name="Ito T."/>
            <person name="Fujiyama A."/>
            <person name="Inagaki F."/>
            <person name="Takami H."/>
        </authorList>
    </citation>
    <scope>NUCLEOTIDE SEQUENCE</scope>
    <source>
        <strain evidence="1">Expedition CK06-06</strain>
    </source>
</reference>
<comment type="caution">
    <text evidence="1">The sequence shown here is derived from an EMBL/GenBank/DDBJ whole genome shotgun (WGS) entry which is preliminary data.</text>
</comment>
<proteinExistence type="predicted"/>
<dbReference type="EMBL" id="BARU01002606">
    <property type="protein sequence ID" value="GAH30004.1"/>
    <property type="molecule type" value="Genomic_DNA"/>
</dbReference>
<gene>
    <name evidence="1" type="ORF">S03H2_06074</name>
</gene>